<dbReference type="Proteomes" id="UP000823775">
    <property type="component" value="Unassembled WGS sequence"/>
</dbReference>
<accession>A0ABS8UU24</accession>
<sequence length="108" mass="11590">MSTPYRDLIPCADVDTNLNWAGKTFTAGKVFFGSELVRAAECSSAAAKHSSSLGQAVIVSSFKSKDRRVVFLFLPARVSLVFPVSLDGVDDIEVIVLSLVIEVLQVGD</sequence>
<comment type="caution">
    <text evidence="1">The sequence shown here is derived from an EMBL/GenBank/DDBJ whole genome shotgun (WGS) entry which is preliminary data.</text>
</comment>
<evidence type="ECO:0000313" key="1">
    <source>
        <dbReference type="EMBL" id="MCD9637671.1"/>
    </source>
</evidence>
<gene>
    <name evidence="1" type="ORF">HAX54_021080</name>
</gene>
<proteinExistence type="predicted"/>
<organism evidence="1 2">
    <name type="scientific">Datura stramonium</name>
    <name type="common">Jimsonweed</name>
    <name type="synonym">Common thornapple</name>
    <dbReference type="NCBI Taxonomy" id="4076"/>
    <lineage>
        <taxon>Eukaryota</taxon>
        <taxon>Viridiplantae</taxon>
        <taxon>Streptophyta</taxon>
        <taxon>Embryophyta</taxon>
        <taxon>Tracheophyta</taxon>
        <taxon>Spermatophyta</taxon>
        <taxon>Magnoliopsida</taxon>
        <taxon>eudicotyledons</taxon>
        <taxon>Gunneridae</taxon>
        <taxon>Pentapetalae</taxon>
        <taxon>asterids</taxon>
        <taxon>lamiids</taxon>
        <taxon>Solanales</taxon>
        <taxon>Solanaceae</taxon>
        <taxon>Solanoideae</taxon>
        <taxon>Datureae</taxon>
        <taxon>Datura</taxon>
    </lineage>
</organism>
<dbReference type="EMBL" id="JACEIK010002536">
    <property type="protein sequence ID" value="MCD9637671.1"/>
    <property type="molecule type" value="Genomic_DNA"/>
</dbReference>
<protein>
    <submittedName>
        <fullName evidence="1">Uncharacterized protein</fullName>
    </submittedName>
</protein>
<reference evidence="1 2" key="1">
    <citation type="journal article" date="2021" name="BMC Genomics">
        <title>Datura genome reveals duplications of psychoactive alkaloid biosynthetic genes and high mutation rate following tissue culture.</title>
        <authorList>
            <person name="Rajewski A."/>
            <person name="Carter-House D."/>
            <person name="Stajich J."/>
            <person name="Litt A."/>
        </authorList>
    </citation>
    <scope>NUCLEOTIDE SEQUENCE [LARGE SCALE GENOMIC DNA]</scope>
    <source>
        <strain evidence="1">AR-01</strain>
    </source>
</reference>
<keyword evidence="2" id="KW-1185">Reference proteome</keyword>
<name>A0ABS8UU24_DATST</name>
<evidence type="ECO:0000313" key="2">
    <source>
        <dbReference type="Proteomes" id="UP000823775"/>
    </source>
</evidence>